<proteinExistence type="predicted"/>
<keyword evidence="2" id="KW-1185">Reference proteome</keyword>
<evidence type="ECO:0000313" key="1">
    <source>
        <dbReference type="EMBL" id="PHV70549.1"/>
    </source>
</evidence>
<dbReference type="Proteomes" id="UP000224460">
    <property type="component" value="Unassembled WGS sequence"/>
</dbReference>
<dbReference type="EMBL" id="PEDL01000009">
    <property type="protein sequence ID" value="PHV70549.1"/>
    <property type="molecule type" value="Genomic_DNA"/>
</dbReference>
<accession>A0AC61DBA1</accession>
<reference evidence="1" key="1">
    <citation type="submission" date="2017-10" db="EMBL/GenBank/DDBJ databases">
        <title>Genome sequence of cellulolytic Lachnospiraceae bacterium XHS1971 isolated from hotspring sediment.</title>
        <authorList>
            <person name="Vasudevan G."/>
            <person name="Joshi A.J."/>
            <person name="Hivarkar S."/>
            <person name="Lanjekar V.B."/>
            <person name="Dhakephalkar P.K."/>
            <person name="Dagar S."/>
        </authorList>
    </citation>
    <scope>NUCLEOTIDE SEQUENCE</scope>
    <source>
        <strain evidence="1">XHS1971</strain>
    </source>
</reference>
<protein>
    <submittedName>
        <fullName evidence="1">TetR family transcriptional regulator</fullName>
    </submittedName>
</protein>
<gene>
    <name evidence="1" type="ORF">CS063_09605</name>
</gene>
<evidence type="ECO:0000313" key="2">
    <source>
        <dbReference type="Proteomes" id="UP000224460"/>
    </source>
</evidence>
<sequence length="195" mass="22440">MATAFSEHEKEMIRKALKACALEYMSKYGIKKTTVEQLALGANISKGAFYKFYTTKEELFFEVIEEFHEVIYAKALHILCTRTDLSDAERLEEAFFQACKLAKSYAIMEVLETEMNYLIRKLPPHLLEEHLNRDSEGIYNLIEKANIKLSCNADLISAVTHGIICMLFHTKLVDDKYFDEALRLIIRGACKELVI</sequence>
<name>A0AC61DBA1_9FIRM</name>
<organism evidence="1 2">
    <name type="scientific">Sporanaerobium hydrogeniformans</name>
    <dbReference type="NCBI Taxonomy" id="3072179"/>
    <lineage>
        <taxon>Bacteria</taxon>
        <taxon>Bacillati</taxon>
        <taxon>Bacillota</taxon>
        <taxon>Clostridia</taxon>
        <taxon>Lachnospirales</taxon>
        <taxon>Lachnospiraceae</taxon>
        <taxon>Sporanaerobium</taxon>
    </lineage>
</organism>
<comment type="caution">
    <text evidence="1">The sequence shown here is derived from an EMBL/GenBank/DDBJ whole genome shotgun (WGS) entry which is preliminary data.</text>
</comment>